<dbReference type="OrthoDB" id="8576090at2"/>
<dbReference type="PANTHER" id="PTHR11895:SF76">
    <property type="entry name" value="INDOLEACETAMIDE HYDROLASE"/>
    <property type="match status" value="1"/>
</dbReference>
<dbReference type="RefSeq" id="WP_110401107.1">
    <property type="nucleotide sequence ID" value="NZ_QJJS01000010.1"/>
</dbReference>
<name>A0A318GYN9_9BURK</name>
<dbReference type="Gene3D" id="3.90.1300.10">
    <property type="entry name" value="Amidase signature (AS) domain"/>
    <property type="match status" value="1"/>
</dbReference>
<dbReference type="InterPro" id="IPR000120">
    <property type="entry name" value="Amidase"/>
</dbReference>
<sequence>MTPQDLVALPATELRRMIGARQISPVELLDACIARIEAINPLVNAITATCFERARDEARAAEQAVMDGHPLGLLHGLPLGVKDLEATAGLLTTMGSPLWRDHVPAQDNLLVARLRAAGAIVTGKTNVPEMGAGANSRNAVWGATGNPFDPNLNAGGSSGGSAAALALDLLPVCTGSDTGGSLRIPAAKCGVVGFRPSPGVVPSARKLLGWTPISVVGPMGRTVADACLQLAASAGLSVSDPLSHALDPLSFLNPEAVDLGSLRVGWTEDFGACAVDDGIRQVFRDKIAAMAPLFARCEPVRLDLGEVHRCFDVLRAESFVAGLHEAYRRDPDSLGPNTRANVEMGAAMSLLDSAWAQAEQSRILARFQPAFDDFDVILSPTTPVSPFPWTRLSADTINGEAQENYYRWLALTYVVTLTTHPAISLPCGLDHRGMPFGLQVVGRFRADHHTLGVAHAMEQAFAGHADLRRPRPSIDTLRAAEPALTSIVTAPPMQPPVGGSGAPQARASAV</sequence>
<organism evidence="3 4">
    <name type="scientific">Sphaerotilus hippei</name>
    <dbReference type="NCBI Taxonomy" id="744406"/>
    <lineage>
        <taxon>Bacteria</taxon>
        <taxon>Pseudomonadati</taxon>
        <taxon>Pseudomonadota</taxon>
        <taxon>Betaproteobacteria</taxon>
        <taxon>Burkholderiales</taxon>
        <taxon>Sphaerotilaceae</taxon>
        <taxon>Sphaerotilus</taxon>
    </lineage>
</organism>
<evidence type="ECO:0000313" key="3">
    <source>
        <dbReference type="EMBL" id="PXW95242.1"/>
    </source>
</evidence>
<dbReference type="SUPFAM" id="SSF75304">
    <property type="entry name" value="Amidase signature (AS) enzymes"/>
    <property type="match status" value="1"/>
</dbReference>
<evidence type="ECO:0000259" key="2">
    <source>
        <dbReference type="Pfam" id="PF01425"/>
    </source>
</evidence>
<protein>
    <submittedName>
        <fullName evidence="3">Asp-tRNA(Asn)/Glu-tRNA(Gln) amidotransferase A subunit family amidase</fullName>
    </submittedName>
</protein>
<gene>
    <name evidence="3" type="ORF">C7444_11087</name>
</gene>
<keyword evidence="4" id="KW-1185">Reference proteome</keyword>
<comment type="caution">
    <text evidence="3">The sequence shown here is derived from an EMBL/GenBank/DDBJ whole genome shotgun (WGS) entry which is preliminary data.</text>
</comment>
<dbReference type="Proteomes" id="UP000247811">
    <property type="component" value="Unassembled WGS sequence"/>
</dbReference>
<feature type="domain" description="Amidase" evidence="2">
    <location>
        <begin position="27"/>
        <end position="451"/>
    </location>
</feature>
<dbReference type="Pfam" id="PF01425">
    <property type="entry name" value="Amidase"/>
    <property type="match status" value="1"/>
</dbReference>
<feature type="region of interest" description="Disordered" evidence="1">
    <location>
        <begin position="489"/>
        <end position="510"/>
    </location>
</feature>
<dbReference type="InterPro" id="IPR036928">
    <property type="entry name" value="AS_sf"/>
</dbReference>
<dbReference type="EMBL" id="QJJS01000010">
    <property type="protein sequence ID" value="PXW95242.1"/>
    <property type="molecule type" value="Genomic_DNA"/>
</dbReference>
<dbReference type="GO" id="GO:0016740">
    <property type="term" value="F:transferase activity"/>
    <property type="evidence" value="ECO:0007669"/>
    <property type="project" value="UniProtKB-KW"/>
</dbReference>
<accession>A0A318GYN9</accession>
<dbReference type="AlphaFoldDB" id="A0A318GYN9"/>
<evidence type="ECO:0000256" key="1">
    <source>
        <dbReference type="SAM" id="MobiDB-lite"/>
    </source>
</evidence>
<evidence type="ECO:0000313" key="4">
    <source>
        <dbReference type="Proteomes" id="UP000247811"/>
    </source>
</evidence>
<reference evidence="3 4" key="1">
    <citation type="submission" date="2018-05" db="EMBL/GenBank/DDBJ databases">
        <title>Genomic Encyclopedia of Type Strains, Phase IV (KMG-IV): sequencing the most valuable type-strain genomes for metagenomic binning, comparative biology and taxonomic classification.</title>
        <authorList>
            <person name="Goeker M."/>
        </authorList>
    </citation>
    <scope>NUCLEOTIDE SEQUENCE [LARGE SCALE GENOMIC DNA]</scope>
    <source>
        <strain evidence="3 4">DSM 566</strain>
    </source>
</reference>
<proteinExistence type="predicted"/>
<keyword evidence="3" id="KW-0808">Transferase</keyword>
<dbReference type="InterPro" id="IPR023631">
    <property type="entry name" value="Amidase_dom"/>
</dbReference>
<dbReference type="PANTHER" id="PTHR11895">
    <property type="entry name" value="TRANSAMIDASE"/>
    <property type="match status" value="1"/>
</dbReference>